<dbReference type="Gene3D" id="3.10.490.10">
    <property type="entry name" value="Gamma-glutamyl cyclotransferase-like"/>
    <property type="match status" value="1"/>
</dbReference>
<name>A0A1I8IQI0_9PLAT</name>
<dbReference type="SUPFAM" id="SSF110857">
    <property type="entry name" value="Gamma-glutamyl cyclotransferase-like"/>
    <property type="match status" value="1"/>
</dbReference>
<reference evidence="7" key="1">
    <citation type="submission" date="2016-11" db="UniProtKB">
        <authorList>
            <consortium name="WormBaseParasite"/>
        </authorList>
    </citation>
    <scope>IDENTIFICATION</scope>
</reference>
<dbReference type="AlphaFoldDB" id="A0A1I8IQI0"/>
<keyword evidence="6" id="KW-1185">Reference proteome</keyword>
<dbReference type="InterPro" id="IPR039126">
    <property type="entry name" value="GGACT"/>
</dbReference>
<dbReference type="PANTHER" id="PTHR12510:SF4">
    <property type="entry name" value="GAMMA-GLUTAMYLAMINECYCLOTRANSFERASE"/>
    <property type="match status" value="1"/>
</dbReference>
<feature type="region of interest" description="Disordered" evidence="4">
    <location>
        <begin position="1"/>
        <end position="22"/>
    </location>
</feature>
<dbReference type="WBParaSite" id="maker-uti_cns_0015485-snap-gene-0.1-mRNA-1">
    <property type="protein sequence ID" value="maker-uti_cns_0015485-snap-gene-0.1-mRNA-1"/>
    <property type="gene ID" value="maker-uti_cns_0015485-snap-gene-0.1"/>
</dbReference>
<dbReference type="GO" id="GO:0061929">
    <property type="term" value="F:gamma-glutamylaminecyclotransferase activity"/>
    <property type="evidence" value="ECO:0007669"/>
    <property type="project" value="InterPro"/>
</dbReference>
<evidence type="ECO:0000256" key="1">
    <source>
        <dbReference type="ARBA" id="ARBA00008861"/>
    </source>
</evidence>
<comment type="similarity">
    <text evidence="1 3">Belongs to the gamma-glutamylcyclotransferase family.</text>
</comment>
<dbReference type="InterPro" id="IPR013024">
    <property type="entry name" value="GGCT-like"/>
</dbReference>
<evidence type="ECO:0000259" key="5">
    <source>
        <dbReference type="Pfam" id="PF06094"/>
    </source>
</evidence>
<dbReference type="PANTHER" id="PTHR12510">
    <property type="entry name" value="TROPONIN C-AKIN-1 PROTEIN"/>
    <property type="match status" value="1"/>
</dbReference>
<evidence type="ECO:0000256" key="2">
    <source>
        <dbReference type="PIRSR" id="PIRSR639126-1"/>
    </source>
</evidence>
<dbReference type="Pfam" id="PF06094">
    <property type="entry name" value="GGACT"/>
    <property type="match status" value="1"/>
</dbReference>
<evidence type="ECO:0000313" key="7">
    <source>
        <dbReference type="WBParaSite" id="maker-uti_cns_0015485-snap-gene-0.1-mRNA-1"/>
    </source>
</evidence>
<feature type="active site" description="Proton acceptor" evidence="2">
    <location>
        <position position="196"/>
    </location>
</feature>
<proteinExistence type="inferred from homology"/>
<evidence type="ECO:0000256" key="3">
    <source>
        <dbReference type="RuleBase" id="RU367036"/>
    </source>
</evidence>
<dbReference type="Proteomes" id="UP000095280">
    <property type="component" value="Unplaced"/>
</dbReference>
<feature type="region of interest" description="Disordered" evidence="4">
    <location>
        <begin position="218"/>
        <end position="239"/>
    </location>
</feature>
<dbReference type="InterPro" id="IPR009288">
    <property type="entry name" value="AIG2-like_dom"/>
</dbReference>
<feature type="domain" description="Gamma-glutamylcyclotransferase AIG2-like" evidence="5">
    <location>
        <begin position="117"/>
        <end position="211"/>
    </location>
</feature>
<accession>A0A1I8IQI0</accession>
<feature type="compositionally biased region" description="Low complexity" evidence="4">
    <location>
        <begin position="218"/>
        <end position="227"/>
    </location>
</feature>
<protein>
    <recommendedName>
        <fullName evidence="3">Gamma-glutamylcyclotransferase family protein</fullName>
    </recommendedName>
</protein>
<evidence type="ECO:0000313" key="6">
    <source>
        <dbReference type="Proteomes" id="UP000095280"/>
    </source>
</evidence>
<sequence>AEQRVAAKAGGGTGASSELKRRARSANIRSASCVQIEAPRAHLHSTGPQLWCQFRLHYGCVRSNPPVWNAFPSVPLTAPGHGWLARSASPIDVHRNVHADAEDGSNTAALQQPQHLVFVYGTLKSGQPNNARLLEYMDSDISVVGKAVTRYPYPLVLATDYNVPFLINEICYTAKRVSGELFSVSSHALAFLDYVESTPTLYCRERIEVDLQIATAADPPDDVASSAETGQPGKQPSELMDSAASVESRWCWCYFLAHHNPNLVAPPFYSEYDSAKTPMRLNIQSLTQQDEEQIKRVIAKEVQIMPM</sequence>
<dbReference type="InterPro" id="IPR036568">
    <property type="entry name" value="GGCT-like_sf"/>
</dbReference>
<evidence type="ECO:0000256" key="4">
    <source>
        <dbReference type="SAM" id="MobiDB-lite"/>
    </source>
</evidence>
<organism evidence="6 7">
    <name type="scientific">Macrostomum lignano</name>
    <dbReference type="NCBI Taxonomy" id="282301"/>
    <lineage>
        <taxon>Eukaryota</taxon>
        <taxon>Metazoa</taxon>
        <taxon>Spiralia</taxon>
        <taxon>Lophotrochozoa</taxon>
        <taxon>Platyhelminthes</taxon>
        <taxon>Rhabditophora</taxon>
        <taxon>Macrostomorpha</taxon>
        <taxon>Macrostomida</taxon>
        <taxon>Macrostomidae</taxon>
        <taxon>Macrostomum</taxon>
    </lineage>
</organism>
<dbReference type="GO" id="GO:0005829">
    <property type="term" value="C:cytosol"/>
    <property type="evidence" value="ECO:0007669"/>
    <property type="project" value="TreeGrafter"/>
</dbReference>
<dbReference type="CDD" id="cd06661">
    <property type="entry name" value="GGCT_like"/>
    <property type="match status" value="1"/>
</dbReference>